<evidence type="ECO:0000313" key="4">
    <source>
        <dbReference type="EMBL" id="RMI09536.1"/>
    </source>
</evidence>
<feature type="transmembrane region" description="Helical" evidence="2">
    <location>
        <begin position="195"/>
        <end position="220"/>
    </location>
</feature>
<sequence>MTSARRTTRASRAVGLALVLVAALAGCFRIDMGMEVHADDTVSGNYVLAMSRSVVEASGSTVDELFQDSEGAEEMLGLDADLPGVTLAQEPYEEGDWVGRRVTFSGVPLDAFNGDGMTITHADGRFEVDGELPSMTEGMPGASGEVRIAFTFPGDVLETNGEIDPDDPRTVEFTGDGSTATTIQVTASDAPSSPWLMIALLGGGGLLLVAAVVTVVVLLVRRRRRAAVPAFPGQPVYPTYPGVPPVAAGTAYRPAPTGTPQAGLPPYVAPSAPAPAWSDQQGTQGWQPDPPQGLAPGAVPQQPAQPPAATPYPPQPPYPPQH</sequence>
<keyword evidence="5" id="KW-1185">Reference proteome</keyword>
<keyword evidence="2" id="KW-1133">Transmembrane helix</keyword>
<organism evidence="4 5">
    <name type="scientific">Cellulomonas triticagri</name>
    <dbReference type="NCBI Taxonomy" id="2483352"/>
    <lineage>
        <taxon>Bacteria</taxon>
        <taxon>Bacillati</taxon>
        <taxon>Actinomycetota</taxon>
        <taxon>Actinomycetes</taxon>
        <taxon>Micrococcales</taxon>
        <taxon>Cellulomonadaceae</taxon>
        <taxon>Cellulomonas</taxon>
    </lineage>
</organism>
<feature type="region of interest" description="Disordered" evidence="1">
    <location>
        <begin position="251"/>
        <end position="322"/>
    </location>
</feature>
<evidence type="ECO:0000313" key="5">
    <source>
        <dbReference type="Proteomes" id="UP000269289"/>
    </source>
</evidence>
<keyword evidence="2" id="KW-0812">Transmembrane</keyword>
<feature type="compositionally biased region" description="Low complexity" evidence="1">
    <location>
        <begin position="265"/>
        <end position="276"/>
    </location>
</feature>
<evidence type="ECO:0000259" key="3">
    <source>
        <dbReference type="Pfam" id="PF21946"/>
    </source>
</evidence>
<dbReference type="AlphaFoldDB" id="A0A3M2JBD7"/>
<evidence type="ECO:0000256" key="1">
    <source>
        <dbReference type="SAM" id="MobiDB-lite"/>
    </source>
</evidence>
<dbReference type="Proteomes" id="UP000269289">
    <property type="component" value="Unassembled WGS sequence"/>
</dbReference>
<dbReference type="EMBL" id="RFFI01000046">
    <property type="protein sequence ID" value="RMI09536.1"/>
    <property type="molecule type" value="Genomic_DNA"/>
</dbReference>
<feature type="domain" description="LppM" evidence="3">
    <location>
        <begin position="29"/>
        <end position="188"/>
    </location>
</feature>
<dbReference type="InterPro" id="IPR053807">
    <property type="entry name" value="LppM"/>
</dbReference>
<keyword evidence="2" id="KW-0472">Membrane</keyword>
<feature type="compositionally biased region" description="Pro residues" evidence="1">
    <location>
        <begin position="303"/>
        <end position="322"/>
    </location>
</feature>
<dbReference type="Pfam" id="PF21946">
    <property type="entry name" value="LppM"/>
    <property type="match status" value="1"/>
</dbReference>
<gene>
    <name evidence="4" type="ORF">EBM89_09755</name>
</gene>
<name>A0A3M2JBD7_9CELL</name>
<dbReference type="OrthoDB" id="3712375at2"/>
<dbReference type="PROSITE" id="PS51257">
    <property type="entry name" value="PROKAR_LIPOPROTEIN"/>
    <property type="match status" value="1"/>
</dbReference>
<proteinExistence type="predicted"/>
<reference evidence="4 5" key="1">
    <citation type="submission" date="2018-10" db="EMBL/GenBank/DDBJ databases">
        <title>Isolation, diversity and antifungal activity of actinobacteria from wheat.</title>
        <authorList>
            <person name="Han C."/>
        </authorList>
    </citation>
    <scope>NUCLEOTIDE SEQUENCE [LARGE SCALE GENOMIC DNA]</scope>
    <source>
        <strain evidence="4 5">NEAU-YY56</strain>
    </source>
</reference>
<protein>
    <recommendedName>
        <fullName evidence="3">LppM domain-containing protein</fullName>
    </recommendedName>
</protein>
<accession>A0A3M2JBD7</accession>
<comment type="caution">
    <text evidence="4">The sequence shown here is derived from an EMBL/GenBank/DDBJ whole genome shotgun (WGS) entry which is preliminary data.</text>
</comment>
<evidence type="ECO:0000256" key="2">
    <source>
        <dbReference type="SAM" id="Phobius"/>
    </source>
</evidence>
<dbReference type="RefSeq" id="WP_122149245.1">
    <property type="nucleotide sequence ID" value="NZ_RFFI01000046.1"/>
</dbReference>